<comment type="subcellular location">
    <subcellularLocation>
        <location evidence="1">Nucleus</location>
    </subcellularLocation>
</comment>
<keyword evidence="1" id="KW-0158">Chromosome</keyword>
<keyword evidence="4" id="KW-1185">Reference proteome</keyword>
<dbReference type="InterPro" id="IPR002119">
    <property type="entry name" value="Histone_H2A"/>
</dbReference>
<dbReference type="GO" id="GO:0005634">
    <property type="term" value="C:nucleus"/>
    <property type="evidence" value="ECO:0007669"/>
    <property type="project" value="UniProtKB-SubCell"/>
</dbReference>
<dbReference type="EMBL" id="JABXBU010002231">
    <property type="protein sequence ID" value="KAF8764115.1"/>
    <property type="molecule type" value="Genomic_DNA"/>
</dbReference>
<protein>
    <recommendedName>
        <fullName evidence="1">Histone H2A</fullName>
    </recommendedName>
</protein>
<dbReference type="GO" id="GO:0000786">
    <property type="term" value="C:nucleosome"/>
    <property type="evidence" value="ECO:0007669"/>
    <property type="project" value="UniProtKB-KW"/>
</dbReference>
<dbReference type="SUPFAM" id="SSF47113">
    <property type="entry name" value="Histone-fold"/>
    <property type="match status" value="1"/>
</dbReference>
<sequence length="133" mass="14591">MAKKRTSSPLPDSAAKSKKRAKSDRPDSKSGSKTGDFHSDQTKRFPLQKIQDMLTRKFSGTVKPEAAVFLTAILEYLSVEILELSANVARNRSNNPTAALKLTLGDTLEAIESDPEIKELIVKVKNMTSNGDK</sequence>
<comment type="similarity">
    <text evidence="1">Belongs to the histone H2A family.</text>
</comment>
<proteinExistence type="inferred from homology"/>
<reference evidence="3" key="2">
    <citation type="submission" date="2020-06" db="EMBL/GenBank/DDBJ databases">
        <authorList>
            <person name="Sheffer M."/>
        </authorList>
    </citation>
    <scope>NUCLEOTIDE SEQUENCE</scope>
</reference>
<dbReference type="SMART" id="SM00414">
    <property type="entry name" value="H2A"/>
    <property type="match status" value="1"/>
</dbReference>
<dbReference type="PRINTS" id="PR00620">
    <property type="entry name" value="HISTONEH2A"/>
</dbReference>
<keyword evidence="1" id="KW-0238">DNA-binding</keyword>
<dbReference type="Gene3D" id="1.10.20.10">
    <property type="entry name" value="Histone, subunit A"/>
    <property type="match status" value="1"/>
</dbReference>
<reference evidence="3" key="1">
    <citation type="journal article" date="2020" name="bioRxiv">
        <title>Chromosome-level reference genome of the European wasp spider Argiope bruennichi: a resource for studies on range expansion and evolutionary adaptation.</title>
        <authorList>
            <person name="Sheffer M.M."/>
            <person name="Hoppe A."/>
            <person name="Krehenwinkel H."/>
            <person name="Uhl G."/>
            <person name="Kuss A.W."/>
            <person name="Jensen L."/>
            <person name="Jensen C."/>
            <person name="Gillespie R.G."/>
            <person name="Hoff K.J."/>
            <person name="Prost S."/>
        </authorList>
    </citation>
    <scope>NUCLEOTIDE SEQUENCE</scope>
</reference>
<name>A0A8T0E1V0_ARGBR</name>
<evidence type="ECO:0000313" key="4">
    <source>
        <dbReference type="Proteomes" id="UP000807504"/>
    </source>
</evidence>
<evidence type="ECO:0000256" key="1">
    <source>
        <dbReference type="RuleBase" id="RU003767"/>
    </source>
</evidence>
<dbReference type="InterPro" id="IPR009072">
    <property type="entry name" value="Histone-fold"/>
</dbReference>
<feature type="region of interest" description="Disordered" evidence="2">
    <location>
        <begin position="1"/>
        <end position="45"/>
    </location>
</feature>
<dbReference type="AlphaFoldDB" id="A0A8T0E1V0"/>
<evidence type="ECO:0000313" key="3">
    <source>
        <dbReference type="EMBL" id="KAF8764115.1"/>
    </source>
</evidence>
<accession>A0A8T0E1V0</accession>
<dbReference type="OMA" id="ARGHNTN"/>
<comment type="subunit">
    <text evidence="1">The nucleosome is a histone octamer containing two molecules each of H2A, H2B, H3 and H4 assembled in one H3-H4 heterotetramer and two H2A-H2B heterodimers. The octamer wraps approximately 147 bp of DNA.</text>
</comment>
<keyword evidence="1" id="KW-0544">Nucleosome core</keyword>
<dbReference type="GO" id="GO:0003677">
    <property type="term" value="F:DNA binding"/>
    <property type="evidence" value="ECO:0007669"/>
    <property type="project" value="UniProtKB-KW"/>
</dbReference>
<keyword evidence="1" id="KW-0539">Nucleus</keyword>
<dbReference type="GO" id="GO:0030527">
    <property type="term" value="F:structural constituent of chromatin"/>
    <property type="evidence" value="ECO:0007669"/>
    <property type="project" value="InterPro"/>
</dbReference>
<dbReference type="Proteomes" id="UP000807504">
    <property type="component" value="Unassembled WGS sequence"/>
</dbReference>
<feature type="compositionally biased region" description="Basic and acidic residues" evidence="2">
    <location>
        <begin position="23"/>
        <end position="43"/>
    </location>
</feature>
<evidence type="ECO:0000256" key="2">
    <source>
        <dbReference type="SAM" id="MobiDB-lite"/>
    </source>
</evidence>
<gene>
    <name evidence="3" type="ORF">HNY73_022229</name>
</gene>
<organism evidence="3 4">
    <name type="scientific">Argiope bruennichi</name>
    <name type="common">Wasp spider</name>
    <name type="synonym">Aranea bruennichi</name>
    <dbReference type="NCBI Taxonomy" id="94029"/>
    <lineage>
        <taxon>Eukaryota</taxon>
        <taxon>Metazoa</taxon>
        <taxon>Ecdysozoa</taxon>
        <taxon>Arthropoda</taxon>
        <taxon>Chelicerata</taxon>
        <taxon>Arachnida</taxon>
        <taxon>Araneae</taxon>
        <taxon>Araneomorphae</taxon>
        <taxon>Entelegynae</taxon>
        <taxon>Araneoidea</taxon>
        <taxon>Araneidae</taxon>
        <taxon>Argiope</taxon>
    </lineage>
</organism>
<comment type="caution">
    <text evidence="3">The sequence shown here is derived from an EMBL/GenBank/DDBJ whole genome shotgun (WGS) entry which is preliminary data.</text>
</comment>
<dbReference type="OrthoDB" id="6428021at2759"/>
<dbReference type="GO" id="GO:0046982">
    <property type="term" value="F:protein heterodimerization activity"/>
    <property type="evidence" value="ECO:0007669"/>
    <property type="project" value="InterPro"/>
</dbReference>